<proteinExistence type="predicted"/>
<evidence type="ECO:0000313" key="3">
    <source>
        <dbReference type="Proteomes" id="UP001142610"/>
    </source>
</evidence>
<keyword evidence="1" id="KW-0732">Signal</keyword>
<accession>A0A9X2LA26</accession>
<feature type="signal peptide" evidence="1">
    <location>
        <begin position="1"/>
        <end position="17"/>
    </location>
</feature>
<feature type="chain" id="PRO_5040988124" evidence="1">
    <location>
        <begin position="18"/>
        <end position="71"/>
    </location>
</feature>
<evidence type="ECO:0000313" key="2">
    <source>
        <dbReference type="EMBL" id="MCQ8185679.1"/>
    </source>
</evidence>
<reference evidence="2" key="1">
    <citation type="submission" date="2022-07" db="EMBL/GenBank/DDBJ databases">
        <title>Parvularcula maris sp. nov., an algicidal bacterium isolated from seawater.</title>
        <authorList>
            <person name="Li F."/>
        </authorList>
    </citation>
    <scope>NUCLEOTIDE SEQUENCE</scope>
    <source>
        <strain evidence="2">BGMRC 0090</strain>
    </source>
</reference>
<dbReference type="EMBL" id="JANIBC010000007">
    <property type="protein sequence ID" value="MCQ8185679.1"/>
    <property type="molecule type" value="Genomic_DNA"/>
</dbReference>
<sequence>MKRIALPAALLSAFVLSGCVIDAGSDGWEENSSLAERTRLAIEACGQGNVAKVTSTGYTCKTFDEGAVRRD</sequence>
<dbReference type="AlphaFoldDB" id="A0A9X2LA26"/>
<dbReference type="RefSeq" id="WP_256619569.1">
    <property type="nucleotide sequence ID" value="NZ_JANIBC010000007.1"/>
</dbReference>
<evidence type="ECO:0000256" key="1">
    <source>
        <dbReference type="SAM" id="SignalP"/>
    </source>
</evidence>
<protein>
    <submittedName>
        <fullName evidence="2">Uncharacterized protein</fullName>
    </submittedName>
</protein>
<name>A0A9X2LA26_9PROT</name>
<dbReference type="PROSITE" id="PS51257">
    <property type="entry name" value="PROKAR_LIPOPROTEIN"/>
    <property type="match status" value="1"/>
</dbReference>
<gene>
    <name evidence="2" type="ORF">NOG11_09750</name>
</gene>
<organism evidence="2 3">
    <name type="scientific">Parvularcula maris</name>
    <dbReference type="NCBI Taxonomy" id="2965077"/>
    <lineage>
        <taxon>Bacteria</taxon>
        <taxon>Pseudomonadati</taxon>
        <taxon>Pseudomonadota</taxon>
        <taxon>Alphaproteobacteria</taxon>
        <taxon>Parvularculales</taxon>
        <taxon>Parvularculaceae</taxon>
        <taxon>Parvularcula</taxon>
    </lineage>
</organism>
<comment type="caution">
    <text evidence="2">The sequence shown here is derived from an EMBL/GenBank/DDBJ whole genome shotgun (WGS) entry which is preliminary data.</text>
</comment>
<keyword evidence="3" id="KW-1185">Reference proteome</keyword>
<dbReference type="Proteomes" id="UP001142610">
    <property type="component" value="Unassembled WGS sequence"/>
</dbReference>